<sequence>MDVVWGETAGVKGQLLFLCPVLFILQGFEAYLGLKLLKTALAGFSSDWQVITCGILLIIMAVGNFANTVQTLAVPPPERDEQHPQQLVTHPARALQQRRRLATELDWSREQTKLLQRILFINSPAAYETPETINLKIKYRTLFLSMTFGGDSDSAPFRLLA</sequence>
<proteinExistence type="inferred from homology"/>
<organism evidence="7 8">
    <name type="scientific">Olea europaea subsp. europaea</name>
    <dbReference type="NCBI Taxonomy" id="158383"/>
    <lineage>
        <taxon>Eukaryota</taxon>
        <taxon>Viridiplantae</taxon>
        <taxon>Streptophyta</taxon>
        <taxon>Embryophyta</taxon>
        <taxon>Tracheophyta</taxon>
        <taxon>Spermatophyta</taxon>
        <taxon>Magnoliopsida</taxon>
        <taxon>eudicotyledons</taxon>
        <taxon>Gunneridae</taxon>
        <taxon>Pentapetalae</taxon>
        <taxon>asterids</taxon>
        <taxon>lamiids</taxon>
        <taxon>Lamiales</taxon>
        <taxon>Oleaceae</taxon>
        <taxon>Oleeae</taxon>
        <taxon>Olea</taxon>
    </lineage>
</organism>
<evidence type="ECO:0000313" key="8">
    <source>
        <dbReference type="Proteomes" id="UP000594638"/>
    </source>
</evidence>
<evidence type="ECO:0000256" key="3">
    <source>
        <dbReference type="ARBA" id="ARBA00022692"/>
    </source>
</evidence>
<dbReference type="Pfam" id="PF07851">
    <property type="entry name" value="TMEM120A-B"/>
    <property type="match status" value="1"/>
</dbReference>
<accession>A0A8S0QZJ0</accession>
<evidence type="ECO:0000256" key="2">
    <source>
        <dbReference type="ARBA" id="ARBA00009700"/>
    </source>
</evidence>
<dbReference type="PANTHER" id="PTHR21433">
    <property type="entry name" value="TRANSMEMBRANE PROTEIN INDUCED BY TUMOR NECROSIS FACTOR ALPHA"/>
    <property type="match status" value="1"/>
</dbReference>
<dbReference type="AlphaFoldDB" id="A0A8S0QZJ0"/>
<dbReference type="Proteomes" id="UP000594638">
    <property type="component" value="Unassembled WGS sequence"/>
</dbReference>
<comment type="similarity">
    <text evidence="2">Belongs to the TMEM120 family.</text>
</comment>
<keyword evidence="8" id="KW-1185">Reference proteome</keyword>
<comment type="caution">
    <text evidence="7">The sequence shown here is derived from an EMBL/GenBank/DDBJ whole genome shotgun (WGS) entry which is preliminary data.</text>
</comment>
<evidence type="ECO:0000256" key="1">
    <source>
        <dbReference type="ARBA" id="ARBA00004141"/>
    </source>
</evidence>
<dbReference type="Gramene" id="OE9A058357T1">
    <property type="protein sequence ID" value="OE9A058357C1"/>
    <property type="gene ID" value="OE9A058357"/>
</dbReference>
<protein>
    <submittedName>
        <fullName evidence="7">Transmembrane 120 homolog</fullName>
    </submittedName>
</protein>
<evidence type="ECO:0000313" key="7">
    <source>
        <dbReference type="EMBL" id="CAA2971205.1"/>
    </source>
</evidence>
<name>A0A8S0QZJ0_OLEEU</name>
<feature type="transmembrane region" description="Helical" evidence="6">
    <location>
        <begin position="46"/>
        <end position="66"/>
    </location>
</feature>
<gene>
    <name evidence="7" type="ORF">OLEA9_A058357</name>
</gene>
<evidence type="ECO:0000256" key="4">
    <source>
        <dbReference type="ARBA" id="ARBA00022989"/>
    </source>
</evidence>
<dbReference type="PANTHER" id="PTHR21433:SF0">
    <property type="entry name" value="TRANSMEMBRANE PROTEIN 120 HOMOLOG"/>
    <property type="match status" value="1"/>
</dbReference>
<feature type="transmembrane region" description="Helical" evidence="6">
    <location>
        <begin position="15"/>
        <end position="34"/>
    </location>
</feature>
<reference evidence="7 8" key="1">
    <citation type="submission" date="2019-12" db="EMBL/GenBank/DDBJ databases">
        <authorList>
            <person name="Alioto T."/>
            <person name="Alioto T."/>
            <person name="Gomez Garrido J."/>
        </authorList>
    </citation>
    <scope>NUCLEOTIDE SEQUENCE [LARGE SCALE GENOMIC DNA]</scope>
</reference>
<dbReference type="InterPro" id="IPR012926">
    <property type="entry name" value="TMEM120A/B"/>
</dbReference>
<dbReference type="EMBL" id="CACTIH010002003">
    <property type="protein sequence ID" value="CAA2971205.1"/>
    <property type="molecule type" value="Genomic_DNA"/>
</dbReference>
<evidence type="ECO:0000256" key="6">
    <source>
        <dbReference type="SAM" id="Phobius"/>
    </source>
</evidence>
<keyword evidence="3 6" id="KW-0812">Transmembrane</keyword>
<dbReference type="GO" id="GO:0016020">
    <property type="term" value="C:membrane"/>
    <property type="evidence" value="ECO:0007669"/>
    <property type="project" value="UniProtKB-SubCell"/>
</dbReference>
<comment type="subcellular location">
    <subcellularLocation>
        <location evidence="1">Membrane</location>
        <topology evidence="1">Multi-pass membrane protein</topology>
    </subcellularLocation>
</comment>
<keyword evidence="5 6" id="KW-0472">Membrane</keyword>
<evidence type="ECO:0000256" key="5">
    <source>
        <dbReference type="ARBA" id="ARBA00023136"/>
    </source>
</evidence>
<keyword evidence="4 6" id="KW-1133">Transmembrane helix</keyword>
<dbReference type="OrthoDB" id="2015098at2759"/>